<accession>A0A4P9YJL6</accession>
<dbReference type="Proteomes" id="UP000281549">
    <property type="component" value="Unassembled WGS sequence"/>
</dbReference>
<feature type="transmembrane region" description="Helical" evidence="1">
    <location>
        <begin position="170"/>
        <end position="193"/>
    </location>
</feature>
<evidence type="ECO:0000313" key="2">
    <source>
        <dbReference type="EMBL" id="RKP19598.1"/>
    </source>
</evidence>
<gene>
    <name evidence="2" type="ORF">ROZALSC1DRAFT_28814</name>
</gene>
<protein>
    <submittedName>
        <fullName evidence="2">Uncharacterized protein</fullName>
    </submittedName>
</protein>
<proteinExistence type="predicted"/>
<evidence type="ECO:0000313" key="3">
    <source>
        <dbReference type="Proteomes" id="UP000281549"/>
    </source>
</evidence>
<keyword evidence="1" id="KW-0472">Membrane</keyword>
<sequence length="331" mass="38051">MVRERAISAVEFPTNWRVVNIEGVVPEIFESSQIEFQVPLQSDEVFNIDWSQRRHSLGRGPKTPMSLRKRKNVKDALLVFTGSIIYNILSAFTKFLLKVKILSTMSPYYERIAVTLERMKPTKINLFSWKPERFAYWNSIIFGTASFLFFLANTLAAVSLFHENISLLRFVVLIPALVATFLFMVGTYCGLLQTMNEDVHLRADQWLKALKKWKPGSEERLFSSNRTRKFSSLELPNSSNNVPLESLPSSQPAQIENVSNDLLGDLFRPRNIRRDSLVRAIKRIKWIGFFPRKLDYWGNLIVLIGTFLFTTGVFIFVFAVDAPQSSLITII</sequence>
<evidence type="ECO:0000256" key="1">
    <source>
        <dbReference type="SAM" id="Phobius"/>
    </source>
</evidence>
<dbReference type="EMBL" id="ML005196">
    <property type="protein sequence ID" value="RKP19598.1"/>
    <property type="molecule type" value="Genomic_DNA"/>
</dbReference>
<reference evidence="3" key="1">
    <citation type="journal article" date="2018" name="Nat. Microbiol.">
        <title>Leveraging single-cell genomics to expand the fungal tree of life.</title>
        <authorList>
            <person name="Ahrendt S.R."/>
            <person name="Quandt C.A."/>
            <person name="Ciobanu D."/>
            <person name="Clum A."/>
            <person name="Salamov A."/>
            <person name="Andreopoulos B."/>
            <person name="Cheng J.F."/>
            <person name="Woyke T."/>
            <person name="Pelin A."/>
            <person name="Henrissat B."/>
            <person name="Reynolds N.K."/>
            <person name="Benny G.L."/>
            <person name="Smith M.E."/>
            <person name="James T.Y."/>
            <person name="Grigoriev I.V."/>
        </authorList>
    </citation>
    <scope>NUCLEOTIDE SEQUENCE [LARGE SCALE GENOMIC DNA]</scope>
    <source>
        <strain evidence="3">CSF55</strain>
    </source>
</reference>
<organism evidence="2 3">
    <name type="scientific">Rozella allomycis (strain CSF55)</name>
    <dbReference type="NCBI Taxonomy" id="988480"/>
    <lineage>
        <taxon>Eukaryota</taxon>
        <taxon>Fungi</taxon>
        <taxon>Fungi incertae sedis</taxon>
        <taxon>Cryptomycota</taxon>
        <taxon>Cryptomycota incertae sedis</taxon>
        <taxon>Rozella</taxon>
    </lineage>
</organism>
<feature type="transmembrane region" description="Helical" evidence="1">
    <location>
        <begin position="135"/>
        <end position="158"/>
    </location>
</feature>
<keyword evidence="1" id="KW-0812">Transmembrane</keyword>
<feature type="non-terminal residue" evidence="2">
    <location>
        <position position="331"/>
    </location>
</feature>
<name>A0A4P9YJL6_ROZAC</name>
<feature type="transmembrane region" description="Helical" evidence="1">
    <location>
        <begin position="296"/>
        <end position="320"/>
    </location>
</feature>
<keyword evidence="1" id="KW-1133">Transmembrane helix</keyword>
<dbReference type="AlphaFoldDB" id="A0A4P9YJL6"/>
<feature type="transmembrane region" description="Helical" evidence="1">
    <location>
        <begin position="76"/>
        <end position="97"/>
    </location>
</feature>